<dbReference type="InterPro" id="IPR054384">
    <property type="entry name" value="SecDF_P1_head"/>
</dbReference>
<dbReference type="InterPro" id="IPR048631">
    <property type="entry name" value="SecD_1st"/>
</dbReference>
<dbReference type="PANTHER" id="PTHR30081:SF1">
    <property type="entry name" value="PROTEIN TRANSLOCASE SUBUNIT SECD"/>
    <property type="match status" value="1"/>
</dbReference>
<keyword evidence="2 9" id="KW-0813">Transport</keyword>
<evidence type="ECO:0000259" key="11">
    <source>
        <dbReference type="Pfam" id="PF02355"/>
    </source>
</evidence>
<feature type="transmembrane region" description="Helical" evidence="9">
    <location>
        <begin position="407"/>
        <end position="427"/>
    </location>
</feature>
<keyword evidence="7 9" id="KW-0811">Translocation</keyword>
<dbReference type="Gene3D" id="3.30.1360.200">
    <property type="match status" value="1"/>
</dbReference>
<evidence type="ECO:0000313" key="14">
    <source>
        <dbReference type="EMBL" id="MFD1945924.1"/>
    </source>
</evidence>
<dbReference type="Gene3D" id="1.20.1640.10">
    <property type="entry name" value="Multidrug efflux transporter AcrB transmembrane domain"/>
    <property type="match status" value="1"/>
</dbReference>
<gene>
    <name evidence="9 14" type="primary">secD</name>
    <name evidence="14" type="ORF">ACFSDE_03915</name>
</gene>
<evidence type="ECO:0000256" key="7">
    <source>
        <dbReference type="ARBA" id="ARBA00023010"/>
    </source>
</evidence>
<dbReference type="SUPFAM" id="SSF82866">
    <property type="entry name" value="Multidrug efflux transporter AcrB transmembrane domain"/>
    <property type="match status" value="1"/>
</dbReference>
<organism evidence="14 15">
    <name type="scientific">Nocardioides aestuarii</name>
    <dbReference type="NCBI Taxonomy" id="252231"/>
    <lineage>
        <taxon>Bacteria</taxon>
        <taxon>Bacillati</taxon>
        <taxon>Actinomycetota</taxon>
        <taxon>Actinomycetes</taxon>
        <taxon>Propionibacteriales</taxon>
        <taxon>Nocardioidaceae</taxon>
        <taxon>Nocardioides</taxon>
    </lineage>
</organism>
<comment type="caution">
    <text evidence="14">The sequence shown here is derived from an EMBL/GenBank/DDBJ whole genome shotgun (WGS) entry which is preliminary data.</text>
</comment>
<evidence type="ECO:0000313" key="15">
    <source>
        <dbReference type="Proteomes" id="UP001597351"/>
    </source>
</evidence>
<accession>A0ABW4TJQ2</accession>
<dbReference type="PANTHER" id="PTHR30081">
    <property type="entry name" value="PROTEIN-EXPORT MEMBRANE PROTEIN SEC"/>
    <property type="match status" value="1"/>
</dbReference>
<evidence type="ECO:0000256" key="6">
    <source>
        <dbReference type="ARBA" id="ARBA00022989"/>
    </source>
</evidence>
<keyword evidence="3 9" id="KW-1003">Cell membrane</keyword>
<protein>
    <recommendedName>
        <fullName evidence="9">Protein translocase subunit SecD</fullName>
    </recommendedName>
</protein>
<evidence type="ECO:0000259" key="12">
    <source>
        <dbReference type="Pfam" id="PF21760"/>
    </source>
</evidence>
<dbReference type="InterPro" id="IPR005791">
    <property type="entry name" value="SecD"/>
</dbReference>
<dbReference type="InterPro" id="IPR022813">
    <property type="entry name" value="SecD/SecF_arch_bac"/>
</dbReference>
<dbReference type="Pfam" id="PF22599">
    <property type="entry name" value="SecDF_P1_head"/>
    <property type="match status" value="1"/>
</dbReference>
<evidence type="ECO:0000256" key="9">
    <source>
        <dbReference type="HAMAP-Rule" id="MF_01463"/>
    </source>
</evidence>
<reference evidence="15" key="1">
    <citation type="journal article" date="2019" name="Int. J. Syst. Evol. Microbiol.">
        <title>The Global Catalogue of Microorganisms (GCM) 10K type strain sequencing project: providing services to taxonomists for standard genome sequencing and annotation.</title>
        <authorList>
            <consortium name="The Broad Institute Genomics Platform"/>
            <consortium name="The Broad Institute Genome Sequencing Center for Infectious Disease"/>
            <person name="Wu L."/>
            <person name="Ma J."/>
        </authorList>
    </citation>
    <scope>NUCLEOTIDE SEQUENCE [LARGE SCALE GENOMIC DNA]</scope>
    <source>
        <strain evidence="15">CGMCC 1.12477</strain>
    </source>
</reference>
<keyword evidence="15" id="KW-1185">Reference proteome</keyword>
<comment type="function">
    <text evidence="9">Part of the Sec protein translocase complex. Interacts with the SecYEG preprotein conducting channel. SecDF uses the proton motive force (PMF) to complete protein translocation after the ATP-dependent function of SecA.</text>
</comment>
<feature type="transmembrane region" description="Helical" evidence="9">
    <location>
        <begin position="382"/>
        <end position="400"/>
    </location>
</feature>
<evidence type="ECO:0000256" key="2">
    <source>
        <dbReference type="ARBA" id="ARBA00022448"/>
    </source>
</evidence>
<feature type="domain" description="Protein export membrane protein SecD/SecF C-terminal" evidence="11">
    <location>
        <begin position="368"/>
        <end position="538"/>
    </location>
</feature>
<feature type="transmembrane region" description="Helical" evidence="9">
    <location>
        <begin position="439"/>
        <end position="458"/>
    </location>
</feature>
<dbReference type="Proteomes" id="UP001597351">
    <property type="component" value="Unassembled WGS sequence"/>
</dbReference>
<dbReference type="NCBIfam" id="TIGR01129">
    <property type="entry name" value="secD"/>
    <property type="match status" value="1"/>
</dbReference>
<evidence type="ECO:0000256" key="5">
    <source>
        <dbReference type="ARBA" id="ARBA00022927"/>
    </source>
</evidence>
<evidence type="ECO:0000256" key="10">
    <source>
        <dbReference type="SAM" id="MobiDB-lite"/>
    </source>
</evidence>
<feature type="domain" description="Protein translocase subunit SecDF P1" evidence="12">
    <location>
        <begin position="61"/>
        <end position="114"/>
    </location>
</feature>
<dbReference type="Pfam" id="PF02355">
    <property type="entry name" value="SecD_SecF_C"/>
    <property type="match status" value="1"/>
</dbReference>
<dbReference type="Gene3D" id="3.30.70.3220">
    <property type="match status" value="1"/>
</dbReference>
<feature type="transmembrane region" description="Helical" evidence="9">
    <location>
        <begin position="486"/>
        <end position="504"/>
    </location>
</feature>
<keyword evidence="4 9" id="KW-0812">Transmembrane</keyword>
<feature type="compositionally biased region" description="Low complexity" evidence="10">
    <location>
        <begin position="125"/>
        <end position="141"/>
    </location>
</feature>
<keyword evidence="8 9" id="KW-0472">Membrane</keyword>
<sequence>MARRRRPGRTLLGFFVGLALAYGLVALTGTWTPTLGLDLQGGTRITLIAQGNPSEDNLVEASEIIDQRVNGSGVSEAEVTTQGNQFVVVEIPGESPDNLRETVERQAQLRFRVVACTSADGRCGAATAPTAPTDPEASTSPGAGVTAPSKPGKTGKNDQQNGSNRPPVAFAEKDKNGQGATDEPTADPTDEPTDGASEPAQPDAEGGYGDPLTWMDAPDEASIQAFQDYQCPPAGDTALVEDDPDKPLVTCDDQGIKYLLSPALIEGTELAGADAGIPQSQFDWVVSLDFDSSGTSKFTEISRALYGTEKQFAIVLDGQVLSAPTMDAVITNGRAEISGNFTEQSATSLATSLKFGALPIAFEPDPPVETVGPSLAGNQLSAGLWAGGIGLLLVMVYCLFYYRGLGLVVIASLGVAAAATYAMVLLLSESANFTLSLPGIAGLIVAVGITADSFIVYFERMRDEMRDGKSMPVAVEAGWARARNTCLAADTVSLLAALVLYIFAAGVVKGFAFALGLSTLIDLVVFFWFTHPMVSWLARYKFFNGGHRLSGLSAETLGVDSIATARPARVGGRA</sequence>
<feature type="compositionally biased region" description="Acidic residues" evidence="10">
    <location>
        <begin position="184"/>
        <end position="193"/>
    </location>
</feature>
<evidence type="ECO:0000256" key="1">
    <source>
        <dbReference type="ARBA" id="ARBA00004651"/>
    </source>
</evidence>
<comment type="subcellular location">
    <subcellularLocation>
        <location evidence="1 9">Cell membrane</location>
        <topology evidence="1 9">Multi-pass membrane protein</topology>
    </subcellularLocation>
</comment>
<name>A0ABW4TJQ2_9ACTN</name>
<dbReference type="Pfam" id="PF21760">
    <property type="entry name" value="SecD_1st"/>
    <property type="match status" value="1"/>
</dbReference>
<proteinExistence type="inferred from homology"/>
<feature type="domain" description="SecDF P1 head subdomain" evidence="13">
    <location>
        <begin position="251"/>
        <end position="360"/>
    </location>
</feature>
<feature type="region of interest" description="Disordered" evidence="10">
    <location>
        <begin position="122"/>
        <end position="215"/>
    </location>
</feature>
<keyword evidence="5 9" id="KW-0653">Protein transport</keyword>
<dbReference type="RefSeq" id="WP_343915163.1">
    <property type="nucleotide sequence ID" value="NZ_BAAAJT010000002.1"/>
</dbReference>
<evidence type="ECO:0000256" key="4">
    <source>
        <dbReference type="ARBA" id="ARBA00022692"/>
    </source>
</evidence>
<comment type="caution">
    <text evidence="9">Lacks conserved residue(s) required for the propagation of feature annotation.</text>
</comment>
<dbReference type="EMBL" id="JBHUGD010000001">
    <property type="protein sequence ID" value="MFD1945924.1"/>
    <property type="molecule type" value="Genomic_DNA"/>
</dbReference>
<evidence type="ECO:0000259" key="13">
    <source>
        <dbReference type="Pfam" id="PF22599"/>
    </source>
</evidence>
<evidence type="ECO:0000256" key="3">
    <source>
        <dbReference type="ARBA" id="ARBA00022475"/>
    </source>
</evidence>
<dbReference type="InterPro" id="IPR048634">
    <property type="entry name" value="SecD_SecF_C"/>
</dbReference>
<dbReference type="NCBIfam" id="TIGR00916">
    <property type="entry name" value="2A0604s01"/>
    <property type="match status" value="1"/>
</dbReference>
<keyword evidence="6 9" id="KW-1133">Transmembrane helix</keyword>
<comment type="subunit">
    <text evidence="9">Forms a complex with SecF. Part of the essential Sec protein translocation apparatus which comprises SecA, SecYEG and auxiliary proteins SecDF. Other proteins may also be involved.</text>
</comment>
<evidence type="ECO:0000256" key="8">
    <source>
        <dbReference type="ARBA" id="ARBA00023136"/>
    </source>
</evidence>
<dbReference type="HAMAP" id="MF_01463_B">
    <property type="entry name" value="SecD_B"/>
    <property type="match status" value="1"/>
</dbReference>
<dbReference type="InterPro" id="IPR055344">
    <property type="entry name" value="SecD_SecF_C_bact"/>
</dbReference>
<comment type="similarity">
    <text evidence="9">Belongs to the SecD/SecF family. SecD subfamily.</text>
</comment>